<evidence type="ECO:0000256" key="1">
    <source>
        <dbReference type="ARBA" id="ARBA00001913"/>
    </source>
</evidence>
<dbReference type="AlphaFoldDB" id="A0A512CBR9"/>
<dbReference type="InterPro" id="IPR011050">
    <property type="entry name" value="Pectin_lyase_fold/virulence"/>
</dbReference>
<dbReference type="PANTHER" id="PTHR40088:SF1">
    <property type="entry name" value="PECTATE LYASE PEL9"/>
    <property type="match status" value="1"/>
</dbReference>
<comment type="caution">
    <text evidence="10">The sequence shown here is derived from an EMBL/GenBank/DDBJ whole genome shotgun (WGS) entry which is preliminary data.</text>
</comment>
<evidence type="ECO:0000256" key="4">
    <source>
        <dbReference type="ARBA" id="ARBA00022723"/>
    </source>
</evidence>
<dbReference type="Proteomes" id="UP000321301">
    <property type="component" value="Unassembled WGS sequence"/>
</dbReference>
<sequence length="828" mass="88974">MKKIFIAIELVFCLTLLFNIEGKSQGTSDTNSFVVSLNDRDLSTYETISPKVVNLKQNPEPRLPSPYVVPPATMYVSPSGNDSNDGRSVKTPFKTITKAAASVQPGDVVYMRGGIYPIKVTFKISGTSSQKIVWASYPGEWAILDGSDLPKLPKSKDFPAVSANHNVFANFTTRNGPHRGFIVFGSDNLITGLVAHGHNFTGIQNYKGNNNIYEWCVAYDNYDIVPMSGDPTKAGNNADGIGITNGSGNIVRWNLVYNNSDDGIDVWEGYNSLVENNVAFDNGYGPEGNGNGFKGGGPIGGNNVFQNNVAFHNKKRGFTDNNGSNVSFINNTAFNNNRGDNTGKAKYGASFQGTQTAGNVFKNNLTIPGPGNTVDISSNSSQEKNSWNLDITAPLFKSTYRNNPNFLRLSPASPAIGVGVGNVNLGSDESTLDLLQRLEGARISAANSPGPQEVVQTALGAGQRNLFVSPTGSGSSCSQENPCNLRTGISQSQAGDVVFLRGGQYDLPVGNIRFNQSGTESNPIIYESYPGELAIFDGTGHAKAAKVRIQLTGSWIVLRRIEVRNMPQTGLRITGNHNLMDGIHSHHNSGTGIHIFSDYEAYPYGAEGSFNTVKNSIIHDNSDAGLTYAVDNWGNDGGDADGISISSGDGNSAFNNLVYHNSDDGVDSWRSTNTEFAYNIIHSNGIANGNGNGIKAGGANQSFNTYVHHNISYNNRATGIDFNSGVDVLFYNNVSYNNNSGYTLGKTTTTVNNIEFSNKVPSYRSGLHHHNSWNLSDYTVSASDFVSLEPSSPDFLRLKAGSGLVNVGSDLGFPFNETAPDLGVYEQF</sequence>
<keyword evidence="7" id="KW-0456">Lyase</keyword>
<dbReference type="GO" id="GO:0016837">
    <property type="term" value="F:carbon-oxygen lyase activity, acting on polysaccharides"/>
    <property type="evidence" value="ECO:0007669"/>
    <property type="project" value="TreeGrafter"/>
</dbReference>
<accession>A0A512CBR9</accession>
<dbReference type="SUPFAM" id="SSF51126">
    <property type="entry name" value="Pectin lyase-like"/>
    <property type="match status" value="2"/>
</dbReference>
<dbReference type="Pfam" id="PF13229">
    <property type="entry name" value="Beta_helix"/>
    <property type="match status" value="2"/>
</dbReference>
<keyword evidence="3" id="KW-0964">Secreted</keyword>
<feature type="domain" description="Right handed beta helix" evidence="9">
    <location>
        <begin position="549"/>
        <end position="704"/>
    </location>
</feature>
<gene>
    <name evidence="10" type="ORF">CQA01_21800</name>
</gene>
<keyword evidence="11" id="KW-1185">Reference proteome</keyword>
<dbReference type="GO" id="GO:0005576">
    <property type="term" value="C:extracellular region"/>
    <property type="evidence" value="ECO:0007669"/>
    <property type="project" value="UniProtKB-SubCell"/>
</dbReference>
<protein>
    <recommendedName>
        <fullName evidence="9">Right handed beta helix domain-containing protein</fullName>
    </recommendedName>
</protein>
<evidence type="ECO:0000259" key="9">
    <source>
        <dbReference type="Pfam" id="PF13229"/>
    </source>
</evidence>
<evidence type="ECO:0000256" key="3">
    <source>
        <dbReference type="ARBA" id="ARBA00022525"/>
    </source>
</evidence>
<evidence type="ECO:0000313" key="11">
    <source>
        <dbReference type="Proteomes" id="UP000321301"/>
    </source>
</evidence>
<dbReference type="Gene3D" id="2.160.20.10">
    <property type="entry name" value="Single-stranded right-handed beta-helix, Pectin lyase-like"/>
    <property type="match status" value="2"/>
</dbReference>
<feature type="domain" description="Right handed beta helix" evidence="9">
    <location>
        <begin position="166"/>
        <end position="332"/>
    </location>
</feature>
<dbReference type="SMART" id="SM00710">
    <property type="entry name" value="PbH1"/>
    <property type="match status" value="11"/>
</dbReference>
<evidence type="ECO:0000256" key="2">
    <source>
        <dbReference type="ARBA" id="ARBA00004613"/>
    </source>
</evidence>
<organism evidence="10 11">
    <name type="scientific">Cyclobacterium qasimii</name>
    <dbReference type="NCBI Taxonomy" id="1350429"/>
    <lineage>
        <taxon>Bacteria</taxon>
        <taxon>Pseudomonadati</taxon>
        <taxon>Bacteroidota</taxon>
        <taxon>Cytophagia</taxon>
        <taxon>Cytophagales</taxon>
        <taxon>Cyclobacteriaceae</taxon>
        <taxon>Cyclobacterium</taxon>
    </lineage>
</organism>
<evidence type="ECO:0000313" key="10">
    <source>
        <dbReference type="EMBL" id="GEO21646.1"/>
    </source>
</evidence>
<dbReference type="InterPro" id="IPR012334">
    <property type="entry name" value="Pectin_lyas_fold"/>
</dbReference>
<evidence type="ECO:0000256" key="5">
    <source>
        <dbReference type="ARBA" id="ARBA00022729"/>
    </source>
</evidence>
<name>A0A512CBR9_9BACT</name>
<dbReference type="RefSeq" id="WP_020892731.1">
    <property type="nucleotide sequence ID" value="NZ_BJYV01000009.1"/>
</dbReference>
<proteinExistence type="inferred from homology"/>
<comment type="subcellular location">
    <subcellularLocation>
        <location evidence="2">Secreted</location>
    </subcellularLocation>
</comment>
<comment type="similarity">
    <text evidence="8">Belongs to the polysaccharide lyase 9 family.</text>
</comment>
<dbReference type="GO" id="GO:0046872">
    <property type="term" value="F:metal ion binding"/>
    <property type="evidence" value="ECO:0007669"/>
    <property type="project" value="UniProtKB-KW"/>
</dbReference>
<dbReference type="PANTHER" id="PTHR40088">
    <property type="entry name" value="PECTATE LYASE (EUROFUNG)"/>
    <property type="match status" value="1"/>
</dbReference>
<evidence type="ECO:0000256" key="6">
    <source>
        <dbReference type="ARBA" id="ARBA00022837"/>
    </source>
</evidence>
<dbReference type="EMBL" id="BJYV01000009">
    <property type="protein sequence ID" value="GEO21646.1"/>
    <property type="molecule type" value="Genomic_DNA"/>
</dbReference>
<evidence type="ECO:0000256" key="7">
    <source>
        <dbReference type="ARBA" id="ARBA00023239"/>
    </source>
</evidence>
<comment type="cofactor">
    <cofactor evidence="1">
        <name>Ca(2+)</name>
        <dbReference type="ChEBI" id="CHEBI:29108"/>
    </cofactor>
</comment>
<keyword evidence="4" id="KW-0479">Metal-binding</keyword>
<evidence type="ECO:0000256" key="8">
    <source>
        <dbReference type="ARBA" id="ARBA00038263"/>
    </source>
</evidence>
<keyword evidence="6" id="KW-0106">Calcium</keyword>
<reference evidence="10 11" key="1">
    <citation type="submission" date="2019-07" db="EMBL/GenBank/DDBJ databases">
        <title>Whole genome shotgun sequence of Cyclobacterium qasimii NBRC 106168.</title>
        <authorList>
            <person name="Hosoyama A."/>
            <person name="Uohara A."/>
            <person name="Ohji S."/>
            <person name="Ichikawa N."/>
        </authorList>
    </citation>
    <scope>NUCLEOTIDE SEQUENCE [LARGE SCALE GENOMIC DNA]</scope>
    <source>
        <strain evidence="10 11">NBRC 106168</strain>
    </source>
</reference>
<dbReference type="InterPro" id="IPR052052">
    <property type="entry name" value="Polysaccharide_Lyase_9"/>
</dbReference>
<dbReference type="InterPro" id="IPR006626">
    <property type="entry name" value="PbH1"/>
</dbReference>
<keyword evidence="5" id="KW-0732">Signal</keyword>
<dbReference type="InterPro" id="IPR039448">
    <property type="entry name" value="Beta_helix"/>
</dbReference>